<protein>
    <submittedName>
        <fullName evidence="2">Uncharacterized protein</fullName>
    </submittedName>
</protein>
<gene>
    <name evidence="2" type="ORF">AXXA_28060</name>
</gene>
<dbReference type="PATRIC" id="fig|1003200.3.peg.5541"/>
<proteinExistence type="predicted"/>
<dbReference type="EMBL" id="AFRQ01000133">
    <property type="protein sequence ID" value="EGP43126.1"/>
    <property type="molecule type" value="Genomic_DNA"/>
</dbReference>
<dbReference type="Proteomes" id="UP000004853">
    <property type="component" value="Unassembled WGS sequence"/>
</dbReference>
<name>F7T9G6_9BURK</name>
<dbReference type="AlphaFoldDB" id="F7T9G6"/>
<dbReference type="RefSeq" id="WP_006395600.1">
    <property type="nucleotide sequence ID" value="NZ_GL982453.1"/>
</dbReference>
<feature type="compositionally biased region" description="Basic residues" evidence="1">
    <location>
        <begin position="1"/>
        <end position="14"/>
    </location>
</feature>
<sequence>MNGRKARAMRRAARRMTTGLPSHKLVSEAGRQVAVPTGKLDANGKPVMGFAEVVGTARHAPTCTRAVYQKLKRVYGHTNLGALK</sequence>
<evidence type="ECO:0000256" key="1">
    <source>
        <dbReference type="SAM" id="MobiDB-lite"/>
    </source>
</evidence>
<reference evidence="2 3" key="1">
    <citation type="submission" date="2011-06" db="EMBL/GenBank/DDBJ databases">
        <authorList>
            <person name="Bador J."/>
            <person name="Amoureux L."/>
            <person name="Neuwirth C."/>
        </authorList>
    </citation>
    <scope>NUCLEOTIDE SEQUENCE [LARGE SCALE GENOMIC DNA]</scope>
    <source>
        <strain evidence="2 3">AXX-A</strain>
    </source>
</reference>
<dbReference type="OrthoDB" id="9981846at2"/>
<evidence type="ECO:0000313" key="3">
    <source>
        <dbReference type="Proteomes" id="UP000004853"/>
    </source>
</evidence>
<dbReference type="HOGENOM" id="CLU_2519992_0_0_4"/>
<accession>F7T9G6</accession>
<organism evidence="2 3">
    <name type="scientific">Achromobacter insuavis AXX-A</name>
    <dbReference type="NCBI Taxonomy" id="1003200"/>
    <lineage>
        <taxon>Bacteria</taxon>
        <taxon>Pseudomonadati</taxon>
        <taxon>Pseudomonadota</taxon>
        <taxon>Betaproteobacteria</taxon>
        <taxon>Burkholderiales</taxon>
        <taxon>Alcaligenaceae</taxon>
        <taxon>Achromobacter</taxon>
    </lineage>
</organism>
<comment type="caution">
    <text evidence="2">The sequence shown here is derived from an EMBL/GenBank/DDBJ whole genome shotgun (WGS) entry which is preliminary data.</text>
</comment>
<feature type="region of interest" description="Disordered" evidence="1">
    <location>
        <begin position="1"/>
        <end position="20"/>
    </location>
</feature>
<evidence type="ECO:0000313" key="2">
    <source>
        <dbReference type="EMBL" id="EGP43126.1"/>
    </source>
</evidence>